<dbReference type="EMBL" id="JAFCLK010000001">
    <property type="protein sequence ID" value="MBR1134471.1"/>
    <property type="molecule type" value="Genomic_DNA"/>
</dbReference>
<dbReference type="Gene3D" id="3.30.530.20">
    <property type="match status" value="1"/>
</dbReference>
<evidence type="ECO:0000313" key="3">
    <source>
        <dbReference type="EMBL" id="MBR1134471.1"/>
    </source>
</evidence>
<comment type="caution">
    <text evidence="3">The sequence shown here is derived from an EMBL/GenBank/DDBJ whole genome shotgun (WGS) entry which is preliminary data.</text>
</comment>
<sequence>MVTHDAKLDLVLERTVRATPAQLWRAWTEPDLLKQWFAPKPWTVARVAIDPRAGGIFSVVMASPDGAEMDETPGCVLLAEPRKRMVWTDAVGPEFRPNSETFMTADITMEAVEGGTRYRALVRHKSDADRQKHEEMGFHDGWGTCLNQLEALAGGL</sequence>
<dbReference type="Proteomes" id="UP001314635">
    <property type="component" value="Unassembled WGS sequence"/>
</dbReference>
<protein>
    <submittedName>
        <fullName evidence="3">SRPBCC family protein</fullName>
    </submittedName>
</protein>
<dbReference type="Pfam" id="PF08327">
    <property type="entry name" value="AHSA1"/>
    <property type="match status" value="1"/>
</dbReference>
<gene>
    <name evidence="3" type="ORF">JQ619_01685</name>
</gene>
<proteinExistence type="inferred from homology"/>
<reference evidence="4" key="1">
    <citation type="journal article" date="2021" name="ISME J.">
        <title>Evolutionary origin and ecological implication of a unique nif island in free-living Bradyrhizobium lineages.</title>
        <authorList>
            <person name="Tao J."/>
        </authorList>
    </citation>
    <scope>NUCLEOTIDE SEQUENCE [LARGE SCALE GENOMIC DNA]</scope>
    <source>
        <strain evidence="4">SZCCT0094</strain>
    </source>
</reference>
<evidence type="ECO:0000259" key="2">
    <source>
        <dbReference type="Pfam" id="PF08327"/>
    </source>
</evidence>
<evidence type="ECO:0000313" key="4">
    <source>
        <dbReference type="Proteomes" id="UP001314635"/>
    </source>
</evidence>
<feature type="domain" description="Activator of Hsp90 ATPase homologue 1/2-like C-terminal" evidence="2">
    <location>
        <begin position="18"/>
        <end position="153"/>
    </location>
</feature>
<evidence type="ECO:0000256" key="1">
    <source>
        <dbReference type="ARBA" id="ARBA00006817"/>
    </source>
</evidence>
<keyword evidence="4" id="KW-1185">Reference proteome</keyword>
<comment type="similarity">
    <text evidence="1">Belongs to the AHA1 family.</text>
</comment>
<accession>A0ABS5FZW1</accession>
<dbReference type="InterPro" id="IPR013538">
    <property type="entry name" value="ASHA1/2-like_C"/>
</dbReference>
<name>A0ABS5FZW1_9BRAD</name>
<dbReference type="SUPFAM" id="SSF55961">
    <property type="entry name" value="Bet v1-like"/>
    <property type="match status" value="1"/>
</dbReference>
<dbReference type="CDD" id="cd08896">
    <property type="entry name" value="SRPBCC_CalC_Aha1-like_3"/>
    <property type="match status" value="1"/>
</dbReference>
<organism evidence="3 4">
    <name type="scientific">Bradyrhizobium denitrificans</name>
    <dbReference type="NCBI Taxonomy" id="2734912"/>
    <lineage>
        <taxon>Bacteria</taxon>
        <taxon>Pseudomonadati</taxon>
        <taxon>Pseudomonadota</taxon>
        <taxon>Alphaproteobacteria</taxon>
        <taxon>Hyphomicrobiales</taxon>
        <taxon>Nitrobacteraceae</taxon>
        <taxon>Bradyrhizobium</taxon>
    </lineage>
</organism>
<dbReference type="InterPro" id="IPR023393">
    <property type="entry name" value="START-like_dom_sf"/>
</dbReference>